<name>A0A9Q1J7R0_SYNKA</name>
<dbReference type="EMBL" id="JAINUF010000003">
    <property type="protein sequence ID" value="KAJ8370411.1"/>
    <property type="molecule type" value="Genomic_DNA"/>
</dbReference>
<proteinExistence type="predicted"/>
<accession>A0A9Q1J7R0</accession>
<evidence type="ECO:0000313" key="2">
    <source>
        <dbReference type="Proteomes" id="UP001152622"/>
    </source>
</evidence>
<sequence>MSFRGGTIDLKPSPAFPACTGFRFANKWVIVTPPQWSAYPGIIPDSRNTAGAQQSQQGAEVDWRGLVFSGFAGDPFLHIETVYPGGCRVTWEPKLP</sequence>
<keyword evidence="2" id="KW-1185">Reference proteome</keyword>
<protein>
    <submittedName>
        <fullName evidence="1">Uncharacterized protein</fullName>
    </submittedName>
</protein>
<evidence type="ECO:0000313" key="1">
    <source>
        <dbReference type="EMBL" id="KAJ8370411.1"/>
    </source>
</evidence>
<comment type="caution">
    <text evidence="1">The sequence shown here is derived from an EMBL/GenBank/DDBJ whole genome shotgun (WGS) entry which is preliminary data.</text>
</comment>
<reference evidence="1" key="1">
    <citation type="journal article" date="2023" name="Science">
        <title>Genome structures resolve the early diversification of teleost fishes.</title>
        <authorList>
            <person name="Parey E."/>
            <person name="Louis A."/>
            <person name="Montfort J."/>
            <person name="Bouchez O."/>
            <person name="Roques C."/>
            <person name="Iampietro C."/>
            <person name="Lluch J."/>
            <person name="Castinel A."/>
            <person name="Donnadieu C."/>
            <person name="Desvignes T."/>
            <person name="Floi Bucao C."/>
            <person name="Jouanno E."/>
            <person name="Wen M."/>
            <person name="Mejri S."/>
            <person name="Dirks R."/>
            <person name="Jansen H."/>
            <person name="Henkel C."/>
            <person name="Chen W.J."/>
            <person name="Zahm M."/>
            <person name="Cabau C."/>
            <person name="Klopp C."/>
            <person name="Thompson A.W."/>
            <person name="Robinson-Rechavi M."/>
            <person name="Braasch I."/>
            <person name="Lecointre G."/>
            <person name="Bobe J."/>
            <person name="Postlethwait J.H."/>
            <person name="Berthelot C."/>
            <person name="Roest Crollius H."/>
            <person name="Guiguen Y."/>
        </authorList>
    </citation>
    <scope>NUCLEOTIDE SEQUENCE</scope>
    <source>
        <strain evidence="1">WJC10195</strain>
    </source>
</reference>
<dbReference type="AlphaFoldDB" id="A0A9Q1J7R0"/>
<dbReference type="Proteomes" id="UP001152622">
    <property type="component" value="Chromosome 3"/>
</dbReference>
<organism evidence="1 2">
    <name type="scientific">Synaphobranchus kaupii</name>
    <name type="common">Kaup's arrowtooth eel</name>
    <dbReference type="NCBI Taxonomy" id="118154"/>
    <lineage>
        <taxon>Eukaryota</taxon>
        <taxon>Metazoa</taxon>
        <taxon>Chordata</taxon>
        <taxon>Craniata</taxon>
        <taxon>Vertebrata</taxon>
        <taxon>Euteleostomi</taxon>
        <taxon>Actinopterygii</taxon>
        <taxon>Neopterygii</taxon>
        <taxon>Teleostei</taxon>
        <taxon>Anguilliformes</taxon>
        <taxon>Synaphobranchidae</taxon>
        <taxon>Synaphobranchus</taxon>
    </lineage>
</organism>
<gene>
    <name evidence="1" type="ORF">SKAU_G00104390</name>
</gene>